<keyword evidence="3" id="KW-1185">Reference proteome</keyword>
<feature type="signal peptide" evidence="1">
    <location>
        <begin position="1"/>
        <end position="25"/>
    </location>
</feature>
<dbReference type="EMBL" id="JBEAFC010000008">
    <property type="protein sequence ID" value="KAL1543020.1"/>
    <property type="molecule type" value="Genomic_DNA"/>
</dbReference>
<evidence type="ECO:0000256" key="1">
    <source>
        <dbReference type="SAM" id="SignalP"/>
    </source>
</evidence>
<feature type="chain" id="PRO_5044843048" evidence="1">
    <location>
        <begin position="26"/>
        <end position="68"/>
    </location>
</feature>
<organism evidence="2 3">
    <name type="scientific">Salvia divinorum</name>
    <name type="common">Maria pastora</name>
    <name type="synonym">Diviner's sage</name>
    <dbReference type="NCBI Taxonomy" id="28513"/>
    <lineage>
        <taxon>Eukaryota</taxon>
        <taxon>Viridiplantae</taxon>
        <taxon>Streptophyta</taxon>
        <taxon>Embryophyta</taxon>
        <taxon>Tracheophyta</taxon>
        <taxon>Spermatophyta</taxon>
        <taxon>Magnoliopsida</taxon>
        <taxon>eudicotyledons</taxon>
        <taxon>Gunneridae</taxon>
        <taxon>Pentapetalae</taxon>
        <taxon>asterids</taxon>
        <taxon>lamiids</taxon>
        <taxon>Lamiales</taxon>
        <taxon>Lamiaceae</taxon>
        <taxon>Nepetoideae</taxon>
        <taxon>Mentheae</taxon>
        <taxon>Salviinae</taxon>
        <taxon>Salvia</taxon>
        <taxon>Salvia subgen. Calosphace</taxon>
    </lineage>
</organism>
<evidence type="ECO:0000313" key="3">
    <source>
        <dbReference type="Proteomes" id="UP001567538"/>
    </source>
</evidence>
<name>A0ABD1GH13_SALDI</name>
<protein>
    <submittedName>
        <fullName evidence="2">Uncharacterized protein</fullName>
    </submittedName>
</protein>
<gene>
    <name evidence="2" type="ORF">AAHA92_20039</name>
</gene>
<comment type="caution">
    <text evidence="2">The sequence shown here is derived from an EMBL/GenBank/DDBJ whole genome shotgun (WGS) entry which is preliminary data.</text>
</comment>
<dbReference type="AlphaFoldDB" id="A0ABD1GH13"/>
<proteinExistence type="predicted"/>
<sequence length="68" mass="7631">MVSRNVLMALFLVTILLISSRVGDARELSEKSNRVSSNEAEQIDDDQYDCGVPGCCGIDRDRFCRCCR</sequence>
<reference evidence="2 3" key="1">
    <citation type="submission" date="2024-06" db="EMBL/GenBank/DDBJ databases">
        <title>A chromosome level genome sequence of Diviner's sage (Salvia divinorum).</title>
        <authorList>
            <person name="Ford S.A."/>
            <person name="Ro D.-K."/>
            <person name="Ness R.W."/>
            <person name="Phillips M.A."/>
        </authorList>
    </citation>
    <scope>NUCLEOTIDE SEQUENCE [LARGE SCALE GENOMIC DNA]</scope>
    <source>
        <strain evidence="2">SAF-2024a</strain>
        <tissue evidence="2">Leaf</tissue>
    </source>
</reference>
<keyword evidence="1" id="KW-0732">Signal</keyword>
<dbReference type="Proteomes" id="UP001567538">
    <property type="component" value="Unassembled WGS sequence"/>
</dbReference>
<accession>A0ABD1GH13</accession>
<evidence type="ECO:0000313" key="2">
    <source>
        <dbReference type="EMBL" id="KAL1543020.1"/>
    </source>
</evidence>